<evidence type="ECO:0000256" key="5">
    <source>
        <dbReference type="ARBA" id="ARBA00022692"/>
    </source>
</evidence>
<evidence type="ECO:0000256" key="6">
    <source>
        <dbReference type="ARBA" id="ARBA00022958"/>
    </source>
</evidence>
<evidence type="ECO:0000256" key="8">
    <source>
        <dbReference type="ARBA" id="ARBA00023065"/>
    </source>
</evidence>
<feature type="transmembrane region" description="Helical" evidence="12">
    <location>
        <begin position="391"/>
        <end position="414"/>
    </location>
</feature>
<feature type="binding site" evidence="11">
    <location>
        <position position="110"/>
    </location>
    <ligand>
        <name>K(+)</name>
        <dbReference type="ChEBI" id="CHEBI:29103"/>
    </ligand>
</feature>
<organism evidence="13 14">
    <name type="scientific">Aeromonas schubertii</name>
    <dbReference type="NCBI Taxonomy" id="652"/>
    <lineage>
        <taxon>Bacteria</taxon>
        <taxon>Pseudomonadati</taxon>
        <taxon>Pseudomonadota</taxon>
        <taxon>Gammaproteobacteria</taxon>
        <taxon>Aeromonadales</taxon>
        <taxon>Aeromonadaceae</taxon>
        <taxon>Aeromonas</taxon>
    </lineage>
</organism>
<keyword evidence="9 10" id="KW-0472">Membrane</keyword>
<feature type="transmembrane region" description="Helical" evidence="12">
    <location>
        <begin position="178"/>
        <end position="199"/>
    </location>
</feature>
<dbReference type="KEGG" id="asr:WL1483_4120"/>
<evidence type="ECO:0000256" key="1">
    <source>
        <dbReference type="ARBA" id="ARBA00004651"/>
    </source>
</evidence>
<evidence type="ECO:0000256" key="4">
    <source>
        <dbReference type="ARBA" id="ARBA00022538"/>
    </source>
</evidence>
<evidence type="ECO:0000256" key="12">
    <source>
        <dbReference type="SAM" id="Phobius"/>
    </source>
</evidence>
<feature type="transmembrane region" description="Helical" evidence="12">
    <location>
        <begin position="233"/>
        <end position="252"/>
    </location>
</feature>
<dbReference type="GO" id="GO:0046872">
    <property type="term" value="F:metal ion binding"/>
    <property type="evidence" value="ECO:0007669"/>
    <property type="project" value="UniProtKB-KW"/>
</dbReference>
<keyword evidence="4 10" id="KW-0633">Potassium transport</keyword>
<keyword evidence="10" id="KW-0997">Cell inner membrane</keyword>
<keyword evidence="6 10" id="KW-0630">Potassium</keyword>
<name>A0A0S2SP61_9GAMM</name>
<gene>
    <name evidence="13" type="primary">trkI</name>
    <name evidence="13" type="ORF">WL1483_4120</name>
</gene>
<keyword evidence="8 10" id="KW-0406">Ion transport</keyword>
<evidence type="ECO:0000313" key="14">
    <source>
        <dbReference type="Proteomes" id="UP000058114"/>
    </source>
</evidence>
<feature type="transmembrane region" description="Helical" evidence="12">
    <location>
        <begin position="453"/>
        <end position="478"/>
    </location>
</feature>
<keyword evidence="2 10" id="KW-0813">Transport</keyword>
<comment type="similarity">
    <text evidence="10">Belongs to the TrkH potassium transport family.</text>
</comment>
<dbReference type="InterPro" id="IPR003445">
    <property type="entry name" value="Cat_transpt"/>
</dbReference>
<keyword evidence="5 12" id="KW-0812">Transmembrane</keyword>
<accession>A0A0S2SP61</accession>
<feature type="binding site" evidence="11">
    <location>
        <position position="429"/>
    </location>
    <ligand>
        <name>K(+)</name>
        <dbReference type="ChEBI" id="CHEBI:29103"/>
    </ligand>
</feature>
<evidence type="ECO:0000256" key="3">
    <source>
        <dbReference type="ARBA" id="ARBA00022475"/>
    </source>
</evidence>
<feature type="transmembrane region" description="Helical" evidence="12">
    <location>
        <begin position="7"/>
        <end position="28"/>
    </location>
</feature>
<feature type="binding site" evidence="11">
    <location>
        <position position="430"/>
    </location>
    <ligand>
        <name>K(+)</name>
        <dbReference type="ChEBI" id="CHEBI:29103"/>
    </ligand>
</feature>
<dbReference type="InterPro" id="IPR004772">
    <property type="entry name" value="TrkH"/>
</dbReference>
<evidence type="ECO:0000256" key="9">
    <source>
        <dbReference type="ARBA" id="ARBA00023136"/>
    </source>
</evidence>
<dbReference type="PATRIC" id="fig|652.5.peg.4081"/>
<feature type="transmembrane region" description="Helical" evidence="12">
    <location>
        <begin position="132"/>
        <end position="152"/>
    </location>
</feature>
<evidence type="ECO:0000256" key="10">
    <source>
        <dbReference type="PIRNR" id="PIRNR006247"/>
    </source>
</evidence>
<feature type="binding site" evidence="11">
    <location>
        <position position="111"/>
    </location>
    <ligand>
        <name>K(+)</name>
        <dbReference type="ChEBI" id="CHEBI:29103"/>
    </ligand>
</feature>
<evidence type="ECO:0000256" key="11">
    <source>
        <dbReference type="PIRSR" id="PIRSR006247-1"/>
    </source>
</evidence>
<dbReference type="PIRSF" id="PIRSF006247">
    <property type="entry name" value="TrkH"/>
    <property type="match status" value="1"/>
</dbReference>
<dbReference type="GO" id="GO:0015379">
    <property type="term" value="F:potassium:chloride symporter activity"/>
    <property type="evidence" value="ECO:0007669"/>
    <property type="project" value="InterPro"/>
</dbReference>
<dbReference type="GO" id="GO:0005886">
    <property type="term" value="C:plasma membrane"/>
    <property type="evidence" value="ECO:0007669"/>
    <property type="project" value="UniProtKB-SubCell"/>
</dbReference>
<feature type="transmembrane region" description="Helical" evidence="12">
    <location>
        <begin position="40"/>
        <end position="58"/>
    </location>
</feature>
<reference evidence="13 14" key="2">
    <citation type="journal article" date="2016" name="Genome Announc.">
        <title>Complete Genome Sequence of the Highly Virulent Aeromonas schubertii Strain WL1483, Isolated from Diseased Snakehead Fish (Channa argus) in China.</title>
        <authorList>
            <person name="Liu L."/>
            <person name="Li N."/>
            <person name="Zhang D."/>
            <person name="Fu X."/>
            <person name="Shi C."/>
            <person name="Lin Q."/>
            <person name="Hao G."/>
        </authorList>
    </citation>
    <scope>NUCLEOTIDE SEQUENCE [LARGE SCALE GENOMIC DNA]</scope>
    <source>
        <strain evidence="13 14">WL1483</strain>
    </source>
</reference>
<dbReference type="EMBL" id="CP013067">
    <property type="protein sequence ID" value="ALP43539.1"/>
    <property type="molecule type" value="Genomic_DNA"/>
</dbReference>
<dbReference type="PANTHER" id="PTHR32024">
    <property type="entry name" value="TRK SYSTEM POTASSIUM UPTAKE PROTEIN TRKG-RELATED"/>
    <property type="match status" value="1"/>
</dbReference>
<keyword evidence="7 12" id="KW-1133">Transmembrane helix</keyword>
<feature type="transmembrane region" description="Helical" evidence="12">
    <location>
        <begin position="70"/>
        <end position="92"/>
    </location>
</feature>
<dbReference type="Pfam" id="PF02386">
    <property type="entry name" value="TrkH"/>
    <property type="match status" value="1"/>
</dbReference>
<dbReference type="Proteomes" id="UP000058114">
    <property type="component" value="Chromosome"/>
</dbReference>
<evidence type="ECO:0000313" key="13">
    <source>
        <dbReference type="EMBL" id="ALP43539.1"/>
    </source>
</evidence>
<dbReference type="RefSeq" id="WP_060587815.1">
    <property type="nucleotide sequence ID" value="NZ_CP013067.1"/>
</dbReference>
<dbReference type="PANTHER" id="PTHR32024:SF3">
    <property type="entry name" value="TRK SYSTEM POTASSIUM UPTAKE PROTEIN"/>
    <property type="match status" value="1"/>
</dbReference>
<keyword evidence="3 10" id="KW-1003">Cell membrane</keyword>
<comment type="subcellular location">
    <subcellularLocation>
        <location evidence="10">Cell inner membrane</location>
        <topology evidence="10">Multi-pass membrane protein</topology>
    </subcellularLocation>
    <subcellularLocation>
        <location evidence="1">Cell membrane</location>
        <topology evidence="1">Multi-pass membrane protein</topology>
    </subcellularLocation>
</comment>
<evidence type="ECO:0000256" key="2">
    <source>
        <dbReference type="ARBA" id="ARBA00022448"/>
    </source>
</evidence>
<feature type="binding site" evidence="11">
    <location>
        <position position="218"/>
    </location>
    <ligand>
        <name>K(+)</name>
        <dbReference type="ChEBI" id="CHEBI:29103"/>
    </ligand>
</feature>
<proteinExistence type="inferred from homology"/>
<sequence length="480" mass="52574">MIKLRPILFTLGLVLSKLALFMWLPTLLALVTGTEGFVEFLKSVLITHGAAFLCLHYGRKAEFHLGVREMFLLTTSVWAVVCIFGALPFVFINHIAFTDAYFETMSGVTTTGSTVLSGLDNMAHSILLWRSILQWLGGVGFIVMAVAVLPYLNVGGMKLFQTESSDWSDKSAPRAKTVANNIVLVYLVLSMLCFLAYWASGMTTFEAVNHAMTTLSTGGYSTSDQSMSHFSNAAHWIGTVFMFLGGLPFLLYVQSLTRRDTSLLRDAQVRGFFWLVVWITLVMTLYLWQRGTFEFWDALRISSFNIVSVLTTTGYGLGDFGTWGPLTSILFIFLLMLGACSGSTAGGLKIFRVQLSFALFRKQMLQLMHPSGVFPQKYNGRPVSESIVRSMIAFVLAYFAVILVIAALLGAIGLDALTAISGSITAVANVGPGMGPVIGPSGNFAGLPDSAKWILSFGMMLGRLEILTVAVLFFPAFWRQ</sequence>
<reference evidence="14" key="1">
    <citation type="submission" date="2015-10" db="EMBL/GenBank/DDBJ databases">
        <title>Complete Genome Sequence of Aeromonas schubertii strain WL1483.</title>
        <authorList>
            <person name="Liu L."/>
        </authorList>
    </citation>
    <scope>NUCLEOTIDE SEQUENCE [LARGE SCALE GENOMIC DNA]</scope>
    <source>
        <strain evidence="14">WL1483</strain>
    </source>
</reference>
<dbReference type="AlphaFoldDB" id="A0A0S2SP61"/>
<feature type="binding site" evidence="11">
    <location>
        <position position="313"/>
    </location>
    <ligand>
        <name>K(+)</name>
        <dbReference type="ChEBI" id="CHEBI:29103"/>
    </ligand>
</feature>
<comment type="function">
    <text evidence="10">Low-affinity potassium transport system. Interacts with Trk system potassium uptake protein TrkA.</text>
</comment>
<evidence type="ECO:0000256" key="7">
    <source>
        <dbReference type="ARBA" id="ARBA00022989"/>
    </source>
</evidence>
<dbReference type="NCBIfam" id="TIGR00933">
    <property type="entry name" value="2a38"/>
    <property type="match status" value="1"/>
</dbReference>
<feature type="transmembrane region" description="Helical" evidence="12">
    <location>
        <begin position="272"/>
        <end position="289"/>
    </location>
</feature>
<feature type="transmembrane region" description="Helical" evidence="12">
    <location>
        <begin position="329"/>
        <end position="351"/>
    </location>
</feature>
<feature type="binding site" evidence="11">
    <location>
        <position position="312"/>
    </location>
    <ligand>
        <name>K(+)</name>
        <dbReference type="ChEBI" id="CHEBI:29103"/>
    </ligand>
</feature>
<keyword evidence="11" id="KW-0479">Metal-binding</keyword>
<protein>
    <recommendedName>
        <fullName evidence="10">Trk system potassium uptake protein</fullName>
    </recommendedName>
</protein>